<dbReference type="PRINTS" id="PR00385">
    <property type="entry name" value="P450"/>
</dbReference>
<sequence length="510" mass="57937">MEPIELESVAATKPYMLFGTFAALSVVYVLVKTVHALYFHPLSKVPGPKINALSRIPYVRHLLAGTTVHLVNDLHAKYGDGVRVSPNEVSFINGETSFQEIYGFRTGKLKGKQNFQKDPAWYAPPMNGSPSILVANDADHSRGRKTLSHAFSEKALADQEGLLQKYVDQLVNRLKEVTSASPEPVNMVKWYNWTTFDVIADLLFGEPFGCLQDLRTHKYIDLLFKSLKAFRMFYIMKYFPLGKYLGNLVVDHQAIADRKEYQTWISSQASKRRARDMQRPDFMELIMKHNGEKGGSLTNDEIDSNCNLIITAGSETTATLLSGCTFLLLKNPAVYQKVKDEVRGCFESYGDITLDAVNRSTPYLLATLQEALRYYPPVPCGFERRVPSGGDVVSGYYLPEGTAVSVSHFPAYHSEKNFRDPEEFVPERWMGDPKYADDKRSSHQPFSFGSRNCLGKNLAFAEMRLIMSKVIWSFDFELDPRSDNWFKENRVMTLWIKPELAVHVKEVVRD</sequence>
<dbReference type="Pfam" id="PF00067">
    <property type="entry name" value="p450"/>
    <property type="match status" value="1"/>
</dbReference>
<evidence type="ECO:0000256" key="4">
    <source>
        <dbReference type="ARBA" id="ARBA00010617"/>
    </source>
</evidence>
<evidence type="ECO:0000256" key="1">
    <source>
        <dbReference type="ARBA" id="ARBA00001971"/>
    </source>
</evidence>
<name>A0A4U0UEC2_9PEZI</name>
<evidence type="ECO:0000256" key="14">
    <source>
        <dbReference type="PIRSR" id="PIRSR602401-1"/>
    </source>
</evidence>
<dbReference type="PRINTS" id="PR00463">
    <property type="entry name" value="EP450I"/>
</dbReference>
<dbReference type="AlphaFoldDB" id="A0A4U0UEC2"/>
<evidence type="ECO:0000256" key="10">
    <source>
        <dbReference type="ARBA" id="ARBA00023004"/>
    </source>
</evidence>
<evidence type="ECO:0000256" key="15">
    <source>
        <dbReference type="RuleBase" id="RU000461"/>
    </source>
</evidence>
<comment type="cofactor">
    <cofactor evidence="1 14">
        <name>heme</name>
        <dbReference type="ChEBI" id="CHEBI:30413"/>
    </cofactor>
</comment>
<keyword evidence="10 14" id="KW-0408">Iron</keyword>
<keyword evidence="12 16" id="KW-0472">Membrane</keyword>
<evidence type="ECO:0000256" key="3">
    <source>
        <dbReference type="ARBA" id="ARBA00004685"/>
    </source>
</evidence>
<dbReference type="InterPro" id="IPR017972">
    <property type="entry name" value="Cyt_P450_CS"/>
</dbReference>
<evidence type="ECO:0000313" key="17">
    <source>
        <dbReference type="EMBL" id="TKA32705.1"/>
    </source>
</evidence>
<dbReference type="EMBL" id="NAJL01000004">
    <property type="protein sequence ID" value="TKA32705.1"/>
    <property type="molecule type" value="Genomic_DNA"/>
</dbReference>
<evidence type="ECO:0000256" key="6">
    <source>
        <dbReference type="ARBA" id="ARBA00022692"/>
    </source>
</evidence>
<dbReference type="Proteomes" id="UP000308549">
    <property type="component" value="Unassembled WGS sequence"/>
</dbReference>
<accession>A0A4U0UEC2</accession>
<proteinExistence type="inferred from homology"/>
<keyword evidence="18" id="KW-1185">Reference proteome</keyword>
<evidence type="ECO:0000256" key="16">
    <source>
        <dbReference type="SAM" id="Phobius"/>
    </source>
</evidence>
<dbReference type="GO" id="GO:0005506">
    <property type="term" value="F:iron ion binding"/>
    <property type="evidence" value="ECO:0007669"/>
    <property type="project" value="InterPro"/>
</dbReference>
<feature type="transmembrane region" description="Helical" evidence="16">
    <location>
        <begin position="15"/>
        <end position="39"/>
    </location>
</feature>
<dbReference type="GO" id="GO:0016020">
    <property type="term" value="C:membrane"/>
    <property type="evidence" value="ECO:0007669"/>
    <property type="project" value="UniProtKB-SubCell"/>
</dbReference>
<dbReference type="InterPro" id="IPR001128">
    <property type="entry name" value="Cyt_P450"/>
</dbReference>
<keyword evidence="5 14" id="KW-0349">Heme</keyword>
<evidence type="ECO:0000256" key="5">
    <source>
        <dbReference type="ARBA" id="ARBA00022617"/>
    </source>
</evidence>
<dbReference type="GO" id="GO:0016705">
    <property type="term" value="F:oxidoreductase activity, acting on paired donors, with incorporation or reduction of molecular oxygen"/>
    <property type="evidence" value="ECO:0007669"/>
    <property type="project" value="InterPro"/>
</dbReference>
<keyword evidence="8 16" id="KW-1133">Transmembrane helix</keyword>
<keyword evidence="9 15" id="KW-0560">Oxidoreductase</keyword>
<evidence type="ECO:0000256" key="8">
    <source>
        <dbReference type="ARBA" id="ARBA00022989"/>
    </source>
</evidence>
<dbReference type="FunFam" id="1.10.630.10:FF:000047">
    <property type="entry name" value="Cytochrome P450 monooxygenase"/>
    <property type="match status" value="1"/>
</dbReference>
<feature type="binding site" description="axial binding residue" evidence="14">
    <location>
        <position position="453"/>
    </location>
    <ligand>
        <name>heme</name>
        <dbReference type="ChEBI" id="CHEBI:30413"/>
    </ligand>
    <ligandPart>
        <name>Fe</name>
        <dbReference type="ChEBI" id="CHEBI:18248"/>
    </ligandPart>
</feature>
<keyword evidence="7 14" id="KW-0479">Metal-binding</keyword>
<keyword evidence="13" id="KW-0325">Glycoprotein</keyword>
<keyword evidence="6 16" id="KW-0812">Transmembrane</keyword>
<keyword evidence="11 15" id="KW-0503">Monooxygenase</keyword>
<protein>
    <recommendedName>
        <fullName evidence="19">Cytochrome P450 monooxygenase</fullName>
    </recommendedName>
</protein>
<evidence type="ECO:0000256" key="9">
    <source>
        <dbReference type="ARBA" id="ARBA00023002"/>
    </source>
</evidence>
<dbReference type="Gene3D" id="1.10.630.10">
    <property type="entry name" value="Cytochrome P450"/>
    <property type="match status" value="1"/>
</dbReference>
<evidence type="ECO:0000256" key="2">
    <source>
        <dbReference type="ARBA" id="ARBA00004167"/>
    </source>
</evidence>
<gene>
    <name evidence="17" type="ORF">B0A50_00930</name>
</gene>
<evidence type="ECO:0000256" key="11">
    <source>
        <dbReference type="ARBA" id="ARBA00023033"/>
    </source>
</evidence>
<evidence type="ECO:0000256" key="13">
    <source>
        <dbReference type="ARBA" id="ARBA00023180"/>
    </source>
</evidence>
<evidence type="ECO:0000256" key="12">
    <source>
        <dbReference type="ARBA" id="ARBA00023136"/>
    </source>
</evidence>
<comment type="subcellular location">
    <subcellularLocation>
        <location evidence="2">Membrane</location>
        <topology evidence="2">Single-pass membrane protein</topology>
    </subcellularLocation>
</comment>
<dbReference type="CDD" id="cd11058">
    <property type="entry name" value="CYP60B-like"/>
    <property type="match status" value="1"/>
</dbReference>
<evidence type="ECO:0008006" key="19">
    <source>
        <dbReference type="Google" id="ProtNLM"/>
    </source>
</evidence>
<evidence type="ECO:0000256" key="7">
    <source>
        <dbReference type="ARBA" id="ARBA00022723"/>
    </source>
</evidence>
<dbReference type="InterPro" id="IPR002401">
    <property type="entry name" value="Cyt_P450_E_grp-I"/>
</dbReference>
<dbReference type="InterPro" id="IPR050121">
    <property type="entry name" value="Cytochrome_P450_monoxygenase"/>
</dbReference>
<evidence type="ECO:0000313" key="18">
    <source>
        <dbReference type="Proteomes" id="UP000308549"/>
    </source>
</evidence>
<organism evidence="17 18">
    <name type="scientific">Salinomyces thailandicus</name>
    <dbReference type="NCBI Taxonomy" id="706561"/>
    <lineage>
        <taxon>Eukaryota</taxon>
        <taxon>Fungi</taxon>
        <taxon>Dikarya</taxon>
        <taxon>Ascomycota</taxon>
        <taxon>Pezizomycotina</taxon>
        <taxon>Dothideomycetes</taxon>
        <taxon>Dothideomycetidae</taxon>
        <taxon>Mycosphaerellales</taxon>
        <taxon>Teratosphaeriaceae</taxon>
        <taxon>Salinomyces</taxon>
    </lineage>
</organism>
<dbReference type="PANTHER" id="PTHR24305:SF210">
    <property type="entry name" value="CYTOCHROME P450 MONOOXYGENASE ASQL-RELATED"/>
    <property type="match status" value="1"/>
</dbReference>
<dbReference type="PANTHER" id="PTHR24305">
    <property type="entry name" value="CYTOCHROME P450"/>
    <property type="match status" value="1"/>
</dbReference>
<dbReference type="InterPro" id="IPR036396">
    <property type="entry name" value="Cyt_P450_sf"/>
</dbReference>
<dbReference type="GO" id="GO:0004497">
    <property type="term" value="F:monooxygenase activity"/>
    <property type="evidence" value="ECO:0007669"/>
    <property type="project" value="UniProtKB-KW"/>
</dbReference>
<comment type="caution">
    <text evidence="17">The sequence shown here is derived from an EMBL/GenBank/DDBJ whole genome shotgun (WGS) entry which is preliminary data.</text>
</comment>
<comment type="pathway">
    <text evidence="3">Mycotoxin biosynthesis.</text>
</comment>
<reference evidence="17 18" key="1">
    <citation type="submission" date="2017-03" db="EMBL/GenBank/DDBJ databases">
        <title>Genomes of endolithic fungi from Antarctica.</title>
        <authorList>
            <person name="Coleine C."/>
            <person name="Masonjones S."/>
            <person name="Stajich J.E."/>
        </authorList>
    </citation>
    <scope>NUCLEOTIDE SEQUENCE [LARGE SCALE GENOMIC DNA]</scope>
    <source>
        <strain evidence="17 18">CCFEE 6315</strain>
    </source>
</reference>
<dbReference type="SUPFAM" id="SSF48264">
    <property type="entry name" value="Cytochrome P450"/>
    <property type="match status" value="1"/>
</dbReference>
<dbReference type="GO" id="GO:0009403">
    <property type="term" value="P:toxin biosynthetic process"/>
    <property type="evidence" value="ECO:0007669"/>
    <property type="project" value="UniProtKB-ARBA"/>
</dbReference>
<dbReference type="GO" id="GO:0020037">
    <property type="term" value="F:heme binding"/>
    <property type="evidence" value="ECO:0007669"/>
    <property type="project" value="InterPro"/>
</dbReference>
<comment type="similarity">
    <text evidence="4 15">Belongs to the cytochrome P450 family.</text>
</comment>
<dbReference type="OrthoDB" id="1470350at2759"/>
<dbReference type="PROSITE" id="PS00086">
    <property type="entry name" value="CYTOCHROME_P450"/>
    <property type="match status" value="1"/>
</dbReference>